<evidence type="ECO:0000313" key="2">
    <source>
        <dbReference type="Proteomes" id="UP000001745"/>
    </source>
</evidence>
<dbReference type="EMBL" id="EQ962661">
    <property type="protein sequence ID" value="EED11613.1"/>
    <property type="molecule type" value="Genomic_DNA"/>
</dbReference>
<dbReference type="GeneID" id="8106867"/>
<dbReference type="InParanoid" id="B8MUA9"/>
<gene>
    <name evidence="1" type="ORF">TSTA_108030</name>
</gene>
<dbReference type="AlphaFoldDB" id="B8MUA9"/>
<dbReference type="RefSeq" id="XP_002488369.1">
    <property type="nucleotide sequence ID" value="XM_002488324.1"/>
</dbReference>
<protein>
    <submittedName>
        <fullName evidence="1">Uncharacterized protein</fullName>
    </submittedName>
</protein>
<dbReference type="HOGENOM" id="CLU_960360_0_0_1"/>
<organism evidence="1 2">
    <name type="scientific">Talaromyces stipitatus (strain ATCC 10500 / CBS 375.48 / QM 6759 / NRRL 1006)</name>
    <name type="common">Penicillium stipitatum</name>
    <dbReference type="NCBI Taxonomy" id="441959"/>
    <lineage>
        <taxon>Eukaryota</taxon>
        <taxon>Fungi</taxon>
        <taxon>Dikarya</taxon>
        <taxon>Ascomycota</taxon>
        <taxon>Pezizomycotina</taxon>
        <taxon>Eurotiomycetes</taxon>
        <taxon>Eurotiomycetidae</taxon>
        <taxon>Eurotiales</taxon>
        <taxon>Trichocomaceae</taxon>
        <taxon>Talaromyces</taxon>
        <taxon>Talaromyces sect. Talaromyces</taxon>
    </lineage>
</organism>
<dbReference type="Proteomes" id="UP000001745">
    <property type="component" value="Unassembled WGS sequence"/>
</dbReference>
<keyword evidence="2" id="KW-1185">Reference proteome</keyword>
<sequence length="290" mass="31580">MSIGIRVGGFDPFGSLDYVPPGQDSHQDGTAFYSFSKERNHISKPLGEPNCESVPNPMSSSFSASPISTPIATPLRFNSVSGDYLYKPESDLPSRIGSYYQNSTRKSRFGWERSEAGGKTDQFIPATVVLDVKTGPKYTFSTGTEIKINQSFLGTLENSIVTLKPGDISFEYEGERFHGMLSQIPSGQYIIGGPGVDISTLSHGWIDVVDGPDGKHFLADWKVKEVKDGMNVQEQLRLGIGGDIMPSLNGKFISGTVQINKNGLHRGLQVKVGKTTWGEYIGQIGATFGW</sequence>
<accession>B8MUA9</accession>
<evidence type="ECO:0000313" key="1">
    <source>
        <dbReference type="EMBL" id="EED11613.1"/>
    </source>
</evidence>
<reference evidence="2" key="1">
    <citation type="journal article" date="2015" name="Genome Announc.">
        <title>Genome sequence of the AIDS-associated pathogen Penicillium marneffei (ATCC18224) and its near taxonomic relative Talaromyces stipitatus (ATCC10500).</title>
        <authorList>
            <person name="Nierman W.C."/>
            <person name="Fedorova-Abrams N.D."/>
            <person name="Andrianopoulos A."/>
        </authorList>
    </citation>
    <scope>NUCLEOTIDE SEQUENCE [LARGE SCALE GENOMIC DNA]</scope>
    <source>
        <strain evidence="2">ATCC 10500 / CBS 375.48 / QM 6759 / NRRL 1006</strain>
    </source>
</reference>
<proteinExistence type="predicted"/>
<dbReference type="VEuPathDB" id="FungiDB:TSTA_108030"/>
<name>B8MUA9_TALSN</name>